<dbReference type="GO" id="GO:0004364">
    <property type="term" value="F:glutathione transferase activity"/>
    <property type="evidence" value="ECO:0007669"/>
    <property type="project" value="UniProtKB-EC"/>
</dbReference>
<protein>
    <recommendedName>
        <fullName evidence="1">glutathione transferase</fullName>
        <ecNumber evidence="1">2.5.1.18</ecNumber>
    </recommendedName>
</protein>
<dbReference type="PROSITE" id="PS50405">
    <property type="entry name" value="GST_CTER"/>
    <property type="match status" value="1"/>
</dbReference>
<dbReference type="InterPro" id="IPR034345">
    <property type="entry name" value="Gtt2-like_N"/>
</dbReference>
<evidence type="ECO:0000256" key="1">
    <source>
        <dbReference type="ARBA" id="ARBA00012452"/>
    </source>
</evidence>
<dbReference type="SFLD" id="SFLDG00358">
    <property type="entry name" value="Main_(cytGST)"/>
    <property type="match status" value="1"/>
</dbReference>
<dbReference type="InterPro" id="IPR004046">
    <property type="entry name" value="GST_C"/>
</dbReference>
<evidence type="ECO:0000313" key="7">
    <source>
        <dbReference type="Proteomes" id="UP000635071"/>
    </source>
</evidence>
<dbReference type="InterPro" id="IPR004045">
    <property type="entry name" value="Glutathione_S-Trfase_N"/>
</dbReference>
<evidence type="ECO:0000259" key="5">
    <source>
        <dbReference type="PROSITE" id="PS50405"/>
    </source>
</evidence>
<dbReference type="InterPro" id="IPR036249">
    <property type="entry name" value="Thioredoxin-like_sf"/>
</dbReference>
<dbReference type="Pfam" id="PF00043">
    <property type="entry name" value="GST_C"/>
    <property type="match status" value="1"/>
</dbReference>
<dbReference type="GO" id="GO:0005737">
    <property type="term" value="C:cytoplasm"/>
    <property type="evidence" value="ECO:0007669"/>
    <property type="project" value="TreeGrafter"/>
</dbReference>
<evidence type="ECO:0000313" key="6">
    <source>
        <dbReference type="EMBL" id="GGE03089.1"/>
    </source>
</evidence>
<dbReference type="GO" id="GO:0006749">
    <property type="term" value="P:glutathione metabolic process"/>
    <property type="evidence" value="ECO:0007669"/>
    <property type="project" value="TreeGrafter"/>
</dbReference>
<comment type="caution">
    <text evidence="6">The sequence shown here is derived from an EMBL/GenBank/DDBJ whole genome shotgun (WGS) entry which is preliminary data.</text>
</comment>
<dbReference type="Pfam" id="PF02798">
    <property type="entry name" value="GST_N"/>
    <property type="match status" value="1"/>
</dbReference>
<gene>
    <name evidence="6" type="ORF">GCM10011529_06940</name>
</gene>
<feature type="domain" description="GST C-terminal" evidence="5">
    <location>
        <begin position="103"/>
        <end position="224"/>
    </location>
</feature>
<dbReference type="SUPFAM" id="SSF52833">
    <property type="entry name" value="Thioredoxin-like"/>
    <property type="match status" value="1"/>
</dbReference>
<dbReference type="GO" id="GO:0043295">
    <property type="term" value="F:glutathione binding"/>
    <property type="evidence" value="ECO:0007669"/>
    <property type="project" value="TreeGrafter"/>
</dbReference>
<dbReference type="PANTHER" id="PTHR43900:SF3">
    <property type="entry name" value="GLUTATHIONE S-TRANSFERASE RHO"/>
    <property type="match status" value="1"/>
</dbReference>
<dbReference type="Proteomes" id="UP000635071">
    <property type="component" value="Unassembled WGS sequence"/>
</dbReference>
<dbReference type="InterPro" id="IPR010987">
    <property type="entry name" value="Glutathione-S-Trfase_C-like"/>
</dbReference>
<reference evidence="6" key="2">
    <citation type="submission" date="2020-09" db="EMBL/GenBank/DDBJ databases">
        <authorList>
            <person name="Sun Q."/>
            <person name="Zhou Y."/>
        </authorList>
    </citation>
    <scope>NUCLEOTIDE SEQUENCE</scope>
    <source>
        <strain evidence="6">CGMCC 1.15519</strain>
    </source>
</reference>
<name>A0A917E4B1_9SPHN</name>
<organism evidence="6 7">
    <name type="scientific">Sandarakinorhabdus glacialis</name>
    <dbReference type="NCBI Taxonomy" id="1614636"/>
    <lineage>
        <taxon>Bacteria</taxon>
        <taxon>Pseudomonadati</taxon>
        <taxon>Pseudomonadota</taxon>
        <taxon>Alphaproteobacteria</taxon>
        <taxon>Sphingomonadales</taxon>
        <taxon>Sphingosinicellaceae</taxon>
        <taxon>Sandarakinorhabdus</taxon>
    </lineage>
</organism>
<keyword evidence="2" id="KW-0808">Transferase</keyword>
<feature type="domain" description="GST N-terminal" evidence="4">
    <location>
        <begin position="16"/>
        <end position="98"/>
    </location>
</feature>
<dbReference type="PROSITE" id="PS50404">
    <property type="entry name" value="GST_NTER"/>
    <property type="match status" value="1"/>
</dbReference>
<comment type="similarity">
    <text evidence="3">Belongs to the GST superfamily.</text>
</comment>
<dbReference type="PANTHER" id="PTHR43900">
    <property type="entry name" value="GLUTATHIONE S-TRANSFERASE RHO"/>
    <property type="match status" value="1"/>
</dbReference>
<proteinExistence type="inferred from homology"/>
<dbReference type="InterPro" id="IPR040079">
    <property type="entry name" value="Glutathione_S-Trfase"/>
</dbReference>
<accession>A0A917E4B1</accession>
<reference evidence="6" key="1">
    <citation type="journal article" date="2014" name="Int. J. Syst. Evol. Microbiol.">
        <title>Complete genome sequence of Corynebacterium casei LMG S-19264T (=DSM 44701T), isolated from a smear-ripened cheese.</title>
        <authorList>
            <consortium name="US DOE Joint Genome Institute (JGI-PGF)"/>
            <person name="Walter F."/>
            <person name="Albersmeier A."/>
            <person name="Kalinowski J."/>
            <person name="Ruckert C."/>
        </authorList>
    </citation>
    <scope>NUCLEOTIDE SEQUENCE</scope>
    <source>
        <strain evidence="6">CGMCC 1.15519</strain>
    </source>
</reference>
<keyword evidence="7" id="KW-1185">Reference proteome</keyword>
<dbReference type="SUPFAM" id="SSF47616">
    <property type="entry name" value="GST C-terminal domain-like"/>
    <property type="match status" value="1"/>
</dbReference>
<dbReference type="Gene3D" id="3.40.30.10">
    <property type="entry name" value="Glutaredoxin"/>
    <property type="match status" value="1"/>
</dbReference>
<evidence type="ECO:0000259" key="4">
    <source>
        <dbReference type="PROSITE" id="PS50404"/>
    </source>
</evidence>
<evidence type="ECO:0000256" key="3">
    <source>
        <dbReference type="RuleBase" id="RU003494"/>
    </source>
</evidence>
<dbReference type="CDD" id="cd03051">
    <property type="entry name" value="GST_N_GTT2_like"/>
    <property type="match status" value="1"/>
</dbReference>
<dbReference type="SFLD" id="SFLDS00019">
    <property type="entry name" value="Glutathione_Transferase_(cytos"/>
    <property type="match status" value="1"/>
</dbReference>
<dbReference type="EMBL" id="BMJM01000002">
    <property type="protein sequence ID" value="GGE03089.1"/>
    <property type="molecule type" value="Genomic_DNA"/>
</dbReference>
<dbReference type="InterPro" id="IPR036282">
    <property type="entry name" value="Glutathione-S-Trfase_C_sf"/>
</dbReference>
<dbReference type="Gene3D" id="1.20.1050.10">
    <property type="match status" value="1"/>
</dbReference>
<sequence>MCWLLKRSLIKSLETNMKYYGAPDPAPNPRRVRLVIAEKGIDLPELNIDLRKREHKSAEHLQRNTLGQVPVLELDDGTMITESVSICRYLDAIYPEPPLFGTNPVESAVIDMWTRRAELRVMIPVSNFWRHAHPLTASLIDQNKAFGESNRGVLADTMKWLDGELAAGAGYLAGPNFTMADITLLTIVDFAGFIGLVPLENVPAVQRWHELVSARPSVRGGARS</sequence>
<dbReference type="EC" id="2.5.1.18" evidence="1"/>
<dbReference type="AlphaFoldDB" id="A0A917E4B1"/>
<evidence type="ECO:0000256" key="2">
    <source>
        <dbReference type="ARBA" id="ARBA00022679"/>
    </source>
</evidence>